<evidence type="ECO:0000256" key="1">
    <source>
        <dbReference type="ARBA" id="ARBA00022729"/>
    </source>
</evidence>
<evidence type="ECO:0000256" key="2">
    <source>
        <dbReference type="SAM" id="MobiDB-lite"/>
    </source>
</evidence>
<feature type="region of interest" description="Disordered" evidence="2">
    <location>
        <begin position="255"/>
        <end position="275"/>
    </location>
</feature>
<dbReference type="Pfam" id="PF03478">
    <property type="entry name" value="Beta-prop_KIB1-4"/>
    <property type="match status" value="1"/>
</dbReference>
<dbReference type="AlphaFoldDB" id="A0A811R594"/>
<dbReference type="Pfam" id="PF16656">
    <property type="entry name" value="Pur_ac_phosph_N"/>
    <property type="match status" value="1"/>
</dbReference>
<comment type="caution">
    <text evidence="5">The sequence shown here is derived from an EMBL/GenBank/DDBJ whole genome shotgun (WGS) entry which is preliminary data.</text>
</comment>
<dbReference type="EMBL" id="CAJGYO010000013">
    <property type="protein sequence ID" value="CAD6265232.1"/>
    <property type="molecule type" value="Genomic_DNA"/>
</dbReference>
<dbReference type="InterPro" id="IPR015914">
    <property type="entry name" value="PAPs_N"/>
</dbReference>
<reference evidence="5" key="1">
    <citation type="submission" date="2020-10" db="EMBL/GenBank/DDBJ databases">
        <authorList>
            <person name="Han B."/>
            <person name="Lu T."/>
            <person name="Zhao Q."/>
            <person name="Huang X."/>
            <person name="Zhao Y."/>
        </authorList>
    </citation>
    <scope>NUCLEOTIDE SEQUENCE</scope>
</reference>
<dbReference type="InterPro" id="IPR008963">
    <property type="entry name" value="Purple_acid_Pase-like_N"/>
</dbReference>
<gene>
    <name evidence="5" type="ORF">NCGR_LOCUS48537</name>
</gene>
<dbReference type="PANTHER" id="PTHR22953:SF108">
    <property type="entry name" value="PURPLE ACID PHOSPHATASE"/>
    <property type="match status" value="1"/>
</dbReference>
<keyword evidence="6" id="KW-1185">Reference proteome</keyword>
<keyword evidence="1" id="KW-0732">Signal</keyword>
<name>A0A811R594_9POAL</name>
<dbReference type="OrthoDB" id="1693181at2759"/>
<organism evidence="5 6">
    <name type="scientific">Miscanthus lutarioriparius</name>
    <dbReference type="NCBI Taxonomy" id="422564"/>
    <lineage>
        <taxon>Eukaryota</taxon>
        <taxon>Viridiplantae</taxon>
        <taxon>Streptophyta</taxon>
        <taxon>Embryophyta</taxon>
        <taxon>Tracheophyta</taxon>
        <taxon>Spermatophyta</taxon>
        <taxon>Magnoliopsida</taxon>
        <taxon>Liliopsida</taxon>
        <taxon>Poales</taxon>
        <taxon>Poaceae</taxon>
        <taxon>PACMAD clade</taxon>
        <taxon>Panicoideae</taxon>
        <taxon>Andropogonodae</taxon>
        <taxon>Andropogoneae</taxon>
        <taxon>Saccharinae</taxon>
        <taxon>Miscanthus</taxon>
    </lineage>
</organism>
<evidence type="ECO:0000259" key="3">
    <source>
        <dbReference type="Pfam" id="PF03478"/>
    </source>
</evidence>
<dbReference type="InterPro" id="IPR039331">
    <property type="entry name" value="PAPs-like"/>
</dbReference>
<dbReference type="SUPFAM" id="SSF49363">
    <property type="entry name" value="Purple acid phosphatase, N-terminal domain"/>
    <property type="match status" value="1"/>
</dbReference>
<evidence type="ECO:0000313" key="5">
    <source>
        <dbReference type="EMBL" id="CAD6265232.1"/>
    </source>
</evidence>
<protein>
    <submittedName>
        <fullName evidence="5">Uncharacterized protein</fullName>
    </submittedName>
</protein>
<dbReference type="InterPro" id="IPR005174">
    <property type="entry name" value="KIB1-4_b-propeller"/>
</dbReference>
<proteinExistence type="predicted"/>
<dbReference type="Gene3D" id="2.60.40.380">
    <property type="entry name" value="Purple acid phosphatase-like, N-terminal"/>
    <property type="match status" value="1"/>
</dbReference>
<evidence type="ECO:0000313" key="6">
    <source>
        <dbReference type="Proteomes" id="UP000604825"/>
    </source>
</evidence>
<accession>A0A811R594</accession>
<sequence>MAMAMATGTAASSFRRDDTPRVAAALIRVLAVAKVAFSLVNAPCLRYMNQAALGRSCTGTFCGDLLVGAMAHSWRMLVQGLASLMFFCAHADEYVRPPPSPLVLMAHDKPASHPQQVHISVVGANNMLISWVTDDRNAPSVVEYGTSPGKHTASATGNHTTYHYFFYKSGAIHHVTIGPLEPVTTYYYRCGRAGDEFSFRTPPATLCPSSDLGQTGWTASTTTCSCSPATFSYADTQQPLWDSFGRLVQAAGERAAVDGDGGQPRDGDPPRRGVGAVRRLQRAVADAARGERLALQPLLLLRRGGRRRARRDAGVLRGVTTARFIEDHILSVFREASFGHGRLRIVNETAPSGRGTATTTSTPPSATRIHRRTHQHIHMYIARTSSGDMLQIWRVTSCPIEDSVETRTTDIEMFNEVDFDKKDILYIDTLKDDALFIGHNYSCCLPPNNHPRLLPNHVYLTDDDDEYSLMDDDGQYYRRDVGMYNLEDSSVIEIVSPQPWLQLANSRMDNTKFYQDQ</sequence>
<dbReference type="PANTHER" id="PTHR22953">
    <property type="entry name" value="ACID PHOSPHATASE RELATED"/>
    <property type="match status" value="1"/>
</dbReference>
<feature type="domain" description="KIB1-4 beta-propeller" evidence="3">
    <location>
        <begin position="360"/>
        <end position="485"/>
    </location>
</feature>
<dbReference type="GO" id="GO:0003993">
    <property type="term" value="F:acid phosphatase activity"/>
    <property type="evidence" value="ECO:0007669"/>
    <property type="project" value="InterPro"/>
</dbReference>
<feature type="domain" description="Purple acid phosphatase N-terminal" evidence="4">
    <location>
        <begin position="114"/>
        <end position="201"/>
    </location>
</feature>
<dbReference type="Proteomes" id="UP000604825">
    <property type="component" value="Unassembled WGS sequence"/>
</dbReference>
<evidence type="ECO:0000259" key="4">
    <source>
        <dbReference type="Pfam" id="PF16656"/>
    </source>
</evidence>
<dbReference type="GO" id="GO:0046872">
    <property type="term" value="F:metal ion binding"/>
    <property type="evidence" value="ECO:0007669"/>
    <property type="project" value="InterPro"/>
</dbReference>